<dbReference type="RefSeq" id="WP_381423254.1">
    <property type="nucleotide sequence ID" value="NZ_JBHSDH010000013.1"/>
</dbReference>
<evidence type="ECO:0000313" key="6">
    <source>
        <dbReference type="Proteomes" id="UP001595887"/>
    </source>
</evidence>
<reference evidence="6" key="1">
    <citation type="journal article" date="2019" name="Int. J. Syst. Evol. Microbiol.">
        <title>The Global Catalogue of Microorganisms (GCM) 10K type strain sequencing project: providing services to taxonomists for standard genome sequencing and annotation.</title>
        <authorList>
            <consortium name="The Broad Institute Genomics Platform"/>
            <consortium name="The Broad Institute Genome Sequencing Center for Infectious Disease"/>
            <person name="Wu L."/>
            <person name="Ma J."/>
        </authorList>
    </citation>
    <scope>NUCLEOTIDE SEQUENCE [LARGE SCALE GENOMIC DNA]</scope>
    <source>
        <strain evidence="6">CECT 8531</strain>
    </source>
</reference>
<dbReference type="InterPro" id="IPR018496">
    <property type="entry name" value="PsdUridine_synth_RsuA/RluB_CS"/>
</dbReference>
<keyword evidence="6" id="KW-1185">Reference proteome</keyword>
<dbReference type="Gene3D" id="3.30.70.580">
    <property type="entry name" value="Pseudouridine synthase I, catalytic domain, N-terminal subdomain"/>
    <property type="match status" value="1"/>
</dbReference>
<dbReference type="Proteomes" id="UP001595887">
    <property type="component" value="Unassembled WGS sequence"/>
</dbReference>
<dbReference type="Gene3D" id="3.30.70.1560">
    <property type="entry name" value="Alpha-L RNA-binding motif"/>
    <property type="match status" value="1"/>
</dbReference>
<dbReference type="SUPFAM" id="SSF55120">
    <property type="entry name" value="Pseudouridine synthase"/>
    <property type="match status" value="1"/>
</dbReference>
<dbReference type="InterPro" id="IPR006145">
    <property type="entry name" value="PsdUridine_synth_RsuA/RluA"/>
</dbReference>
<dbReference type="InterPro" id="IPR020103">
    <property type="entry name" value="PsdUridine_synth_cat_dom_sf"/>
</dbReference>
<dbReference type="InterPro" id="IPR020094">
    <property type="entry name" value="TruA/RsuA/RluB/E/F_N"/>
</dbReference>
<name>A0ABV8RGX7_9SPHN</name>
<dbReference type="EMBL" id="JBHSDH010000013">
    <property type="protein sequence ID" value="MFC4292509.1"/>
    <property type="molecule type" value="Genomic_DNA"/>
</dbReference>
<dbReference type="PANTHER" id="PTHR47683">
    <property type="entry name" value="PSEUDOURIDINE SYNTHASE FAMILY PROTEIN-RELATED"/>
    <property type="match status" value="1"/>
</dbReference>
<dbReference type="PROSITE" id="PS01149">
    <property type="entry name" value="PSI_RSU"/>
    <property type="match status" value="1"/>
</dbReference>
<proteinExistence type="inferred from homology"/>
<evidence type="ECO:0000259" key="4">
    <source>
        <dbReference type="Pfam" id="PF00849"/>
    </source>
</evidence>
<evidence type="ECO:0000256" key="2">
    <source>
        <dbReference type="ARBA" id="ARBA00023235"/>
    </source>
</evidence>
<dbReference type="PANTHER" id="PTHR47683:SF2">
    <property type="entry name" value="RNA-BINDING S4 DOMAIN-CONTAINING PROTEIN"/>
    <property type="match status" value="1"/>
</dbReference>
<accession>A0ABV8RGX7</accession>
<dbReference type="InterPro" id="IPR050343">
    <property type="entry name" value="RsuA_PseudoU_synthase"/>
</dbReference>
<dbReference type="InterPro" id="IPR000748">
    <property type="entry name" value="PsdUridine_synth_RsuA/RluB/E/F"/>
</dbReference>
<evidence type="ECO:0000256" key="3">
    <source>
        <dbReference type="RuleBase" id="RU003887"/>
    </source>
</evidence>
<gene>
    <name evidence="5" type="ORF">ACFOWX_08790</name>
</gene>
<sequence>MAKLILFNKPYGVLSQFTDRGSETVRETLSDYIAMPGIYPAGRLDRDSEGLLLLTDDGRLQSRISDPKYKLPKTYLVQVEGEATDTALAKLEQGILLKDGMTAPAKAQRIDPPDLWERDPPVRFRKTVPDCWISLTIREGRNRQVRRMTAAAGLPTLRLIRCAIGEWTLDGIDPGTWKHIKI</sequence>
<dbReference type="NCBIfam" id="TIGR00093">
    <property type="entry name" value="pseudouridine synthase"/>
    <property type="match status" value="1"/>
</dbReference>
<comment type="similarity">
    <text evidence="1 3">Belongs to the pseudouridine synthase RsuA family.</text>
</comment>
<dbReference type="Pfam" id="PF00849">
    <property type="entry name" value="PseudoU_synth_2"/>
    <property type="match status" value="1"/>
</dbReference>
<comment type="caution">
    <text evidence="5">The sequence shown here is derived from an EMBL/GenBank/DDBJ whole genome shotgun (WGS) entry which is preliminary data.</text>
</comment>
<evidence type="ECO:0000256" key="1">
    <source>
        <dbReference type="ARBA" id="ARBA00008348"/>
    </source>
</evidence>
<feature type="domain" description="Pseudouridine synthase RsuA/RluA-like" evidence="4">
    <location>
        <begin position="4"/>
        <end position="151"/>
    </location>
</feature>
<dbReference type="InterPro" id="IPR042092">
    <property type="entry name" value="PsdUridine_s_RsuA/RluB/E/F_cat"/>
</dbReference>
<keyword evidence="2 3" id="KW-0413">Isomerase</keyword>
<organism evidence="5 6">
    <name type="scientific">Sphingorhabdus arenilitoris</name>
    <dbReference type="NCBI Taxonomy" id="1490041"/>
    <lineage>
        <taxon>Bacteria</taxon>
        <taxon>Pseudomonadati</taxon>
        <taxon>Pseudomonadota</taxon>
        <taxon>Alphaproteobacteria</taxon>
        <taxon>Sphingomonadales</taxon>
        <taxon>Sphingomonadaceae</taxon>
        <taxon>Sphingorhabdus</taxon>
    </lineage>
</organism>
<protein>
    <recommendedName>
        <fullName evidence="3">Pseudouridine synthase</fullName>
        <ecNumber evidence="3">5.4.99.-</ecNumber>
    </recommendedName>
</protein>
<dbReference type="EC" id="5.4.99.-" evidence="3"/>
<evidence type="ECO:0000313" key="5">
    <source>
        <dbReference type="EMBL" id="MFC4292509.1"/>
    </source>
</evidence>